<feature type="region of interest" description="Disordered" evidence="9">
    <location>
        <begin position="490"/>
        <end position="509"/>
    </location>
</feature>
<dbReference type="GO" id="GO:0035556">
    <property type="term" value="P:intracellular signal transduction"/>
    <property type="evidence" value="ECO:0007669"/>
    <property type="project" value="InterPro"/>
</dbReference>
<dbReference type="InterPro" id="IPR036028">
    <property type="entry name" value="SH3-like_dom_sf"/>
</dbReference>
<evidence type="ECO:0000259" key="11">
    <source>
        <dbReference type="PROSITE" id="PS50010"/>
    </source>
</evidence>
<evidence type="ECO:0000313" key="13">
    <source>
        <dbReference type="Proteomes" id="UP000829291"/>
    </source>
</evidence>
<dbReference type="InterPro" id="IPR001331">
    <property type="entry name" value="GDS_CDC24_CS"/>
</dbReference>
<dbReference type="GeneID" id="107217153"/>
<dbReference type="SUPFAM" id="SSF50044">
    <property type="entry name" value="SH3-domain"/>
    <property type="match status" value="7"/>
</dbReference>
<gene>
    <name evidence="14 15 16" type="primary">LOC107217153</name>
</gene>
<evidence type="ECO:0000256" key="1">
    <source>
        <dbReference type="ARBA" id="ARBA00004282"/>
    </source>
</evidence>
<reference evidence="14" key="1">
    <citation type="submission" date="2025-04" db="UniProtKB">
        <authorList>
            <consortium name="RefSeq"/>
        </authorList>
    </citation>
    <scope>IDENTIFICATION</scope>
    <source>
        <tissue evidence="15 16">Thorax and Abdomen</tissue>
        <tissue evidence="14">Whole body</tissue>
    </source>
</reference>
<feature type="domain" description="BAR" evidence="12">
    <location>
        <begin position="740"/>
        <end position="950"/>
    </location>
</feature>
<keyword evidence="5" id="KW-0344">Guanine-nucleotide releasing factor</keyword>
<dbReference type="AlphaFoldDB" id="A0A6J0B4N3"/>
<dbReference type="PROSITE" id="PS50002">
    <property type="entry name" value="SH3"/>
    <property type="match status" value="6"/>
</dbReference>
<dbReference type="PROSITE" id="PS50010">
    <property type="entry name" value="DH_2"/>
    <property type="match status" value="1"/>
</dbReference>
<dbReference type="Gene3D" id="2.30.30.40">
    <property type="entry name" value="SH3 Domains"/>
    <property type="match status" value="7"/>
</dbReference>
<feature type="compositionally biased region" description="Acidic residues" evidence="9">
    <location>
        <begin position="490"/>
        <end position="500"/>
    </location>
</feature>
<evidence type="ECO:0000313" key="15">
    <source>
        <dbReference type="RefSeq" id="XP_046596585.1"/>
    </source>
</evidence>
<dbReference type="SUPFAM" id="SSF103657">
    <property type="entry name" value="BAR/IMD domain-like"/>
    <property type="match status" value="1"/>
</dbReference>
<dbReference type="InterPro" id="IPR000219">
    <property type="entry name" value="DH_dom"/>
</dbReference>
<dbReference type="InterPro" id="IPR004148">
    <property type="entry name" value="BAR_dom"/>
</dbReference>
<dbReference type="OrthoDB" id="27823at2759"/>
<feature type="domain" description="SH3" evidence="10">
    <location>
        <begin position="1151"/>
        <end position="1215"/>
    </location>
</feature>
<keyword evidence="4 8" id="KW-0728">SH3 domain</keyword>
<evidence type="ECO:0000256" key="5">
    <source>
        <dbReference type="ARBA" id="ARBA00022658"/>
    </source>
</evidence>
<evidence type="ECO:0000256" key="3">
    <source>
        <dbReference type="ARBA" id="ARBA00018186"/>
    </source>
</evidence>
<keyword evidence="6" id="KW-0965">Cell junction</keyword>
<protein>
    <recommendedName>
        <fullName evidence="3">Dynamin-binding protein</fullName>
    </recommendedName>
    <alternativeName>
        <fullName evidence="7">Scaffold protein Tuba</fullName>
    </alternativeName>
</protein>
<evidence type="ECO:0000256" key="8">
    <source>
        <dbReference type="PROSITE-ProRule" id="PRU00192"/>
    </source>
</evidence>
<sequence length="1217" mass="137306">MEPGTLTKVLQDFLTTVDGELSLLKGDYLLVLSVVDKIWCYGQSHNNTGKFPTNYLHKVDIPDIKDNENLYISIAAFRGEQPGDLSFSKGEIIFGANEVEPGWISGYTDSHSGIFPATHAWKLDTALIKKGVRKKIARRKAKVTANLEAQLDEELDLTKGTILTVTEILEDGWCRGETDDGRIGIFPQGFVEFLEGVSDESVDEQESVVAARLDPLLQKKFGNDSAMHYNEEPAPCYYELFPEFAPEDTNGDDNVKGKIDDYNVPVDNNLNPFGVDPYAITLYPFNAQFPNELSFTAGEVVRLIKHKDSEWAEGSIDNVKGIFPVSYVNIIVDCPHSVEPSPSKSVEDEEAEEEVEVVSKAGDSLVPGVVVKVEYKFEAQMDGDLSVNEGDFVTVVEMANSDWVSVKNEDGLVGLCPRGYLNANFDLQSEQGNSADESVVLRNEEATEELKFEDRFDSKRLSCPHRPAPPAPAPGRVPLQRQTMTVEAQEETVEDVEDSETDSRVKAKQKKADHRQNVITELVITEKEYVRDLKMTYETFNLYNPSMLESRGIDVTTLFGNMLDVIKIAEDLLDKMLSAMKGCDEEYQTIGPCFSKMSDKLQMVYVKYCSNHEAALALLKKYENNSEIMAVFEKGIETLRHQIACFDMSSILIKPVQRILKYPLMLYELVKCTEDDHPDKPEIEEAWRAMTNVASYINEYKRRKDLVTKYFEGENTLMRKMAKLNMHSVAKKSTRLSAKLSASLGLTNIALDTDFDEYERQFKSVEKSTWQLARDVEQCIVYLGEESVSGQLISDLINQYYQGTSNNEVRKFNETRSVIWSNYLQELKSCLERRVSSPLNHLINLLQGPALLIEKRYDKLLDYDVAVSKNEKNRDNKIFQDELLRAKSNYEALNEQLLEELPTLINVSTKILVNCFGAFANSRKLLSGQVTKRYLALSETATQITAQDILESFLVSHNLLWNQITRFGFAGSNPRIEESQVAWNEQSERQRNLLRNKYPVDRLFVVKENVVSTSSLDMGAKRGTIVAVIKNQDPMGDSTRWFVDNGALKGFLPSQNLEVLHRTSSVNSTNGNRASISPDTMADFISLDSPEATRTESPDLICMDSPEKENKTSSMAERQSQFYQNLDDAVDDSQNDTTTGSTSVLQHYQNLNNVYYYALYNFDGGMKGTLVIKKGQALRLLRPCDEMKNDDWWLVQDRSGASGYVPKNYLGPPEAVI</sequence>
<dbReference type="RefSeq" id="XP_046596587.1">
    <property type="nucleotide sequence ID" value="XM_046740631.1"/>
</dbReference>
<dbReference type="Proteomes" id="UP000829291">
    <property type="component" value="Chromosome 5"/>
</dbReference>
<evidence type="ECO:0000256" key="4">
    <source>
        <dbReference type="ARBA" id="ARBA00022443"/>
    </source>
</evidence>
<dbReference type="InterPro" id="IPR051492">
    <property type="entry name" value="Dynamin-Rho_GEF"/>
</dbReference>
<dbReference type="SMART" id="SM00326">
    <property type="entry name" value="SH3"/>
    <property type="match status" value="6"/>
</dbReference>
<feature type="domain" description="SH3" evidence="10">
    <location>
        <begin position="274"/>
        <end position="333"/>
    </location>
</feature>
<dbReference type="InterPro" id="IPR035899">
    <property type="entry name" value="DBL_dom_sf"/>
</dbReference>
<evidence type="ECO:0000256" key="9">
    <source>
        <dbReference type="SAM" id="MobiDB-lite"/>
    </source>
</evidence>
<dbReference type="PANTHER" id="PTHR22834:SF20">
    <property type="entry name" value="SH3 DOMAIN-CONTAINING PROTEIN"/>
    <property type="match status" value="1"/>
</dbReference>
<dbReference type="CDD" id="cd00160">
    <property type="entry name" value="RhoGEF"/>
    <property type="match status" value="1"/>
</dbReference>
<dbReference type="Pfam" id="PF03114">
    <property type="entry name" value="BAR"/>
    <property type="match status" value="1"/>
</dbReference>
<dbReference type="Pfam" id="PF14604">
    <property type="entry name" value="SH3_9"/>
    <property type="match status" value="4"/>
</dbReference>
<name>A0A6J0B4N3_NEOLC</name>
<evidence type="ECO:0000313" key="16">
    <source>
        <dbReference type="RefSeq" id="XP_046596587.1"/>
    </source>
</evidence>
<dbReference type="PROSITE" id="PS51021">
    <property type="entry name" value="BAR"/>
    <property type="match status" value="1"/>
</dbReference>
<proteinExistence type="predicted"/>
<dbReference type="KEGG" id="nlo:107217153"/>
<dbReference type="CDD" id="cd00174">
    <property type="entry name" value="SH3"/>
    <property type="match status" value="2"/>
</dbReference>
<feature type="domain" description="SH3" evidence="10">
    <location>
        <begin position="2"/>
        <end position="61"/>
    </location>
</feature>
<dbReference type="GO" id="GO:0070161">
    <property type="term" value="C:anchoring junction"/>
    <property type="evidence" value="ECO:0007669"/>
    <property type="project" value="UniProtKB-SubCell"/>
</dbReference>
<dbReference type="GO" id="GO:0005795">
    <property type="term" value="C:Golgi stack"/>
    <property type="evidence" value="ECO:0007669"/>
    <property type="project" value="UniProtKB-SubCell"/>
</dbReference>
<feature type="domain" description="SH3" evidence="10">
    <location>
        <begin position="136"/>
        <end position="196"/>
    </location>
</feature>
<dbReference type="Gene3D" id="1.20.1270.60">
    <property type="entry name" value="Arfaptin homology (AH) domain/BAR domain"/>
    <property type="match status" value="1"/>
</dbReference>
<dbReference type="Pfam" id="PF00018">
    <property type="entry name" value="SH3_1"/>
    <property type="match status" value="2"/>
</dbReference>
<dbReference type="SMART" id="SM00721">
    <property type="entry name" value="BAR"/>
    <property type="match status" value="1"/>
</dbReference>
<dbReference type="PROSITE" id="PS00741">
    <property type="entry name" value="DH_1"/>
    <property type="match status" value="1"/>
</dbReference>
<dbReference type="SMART" id="SM00325">
    <property type="entry name" value="RhoGEF"/>
    <property type="match status" value="1"/>
</dbReference>
<evidence type="ECO:0000259" key="12">
    <source>
        <dbReference type="PROSITE" id="PS51021"/>
    </source>
</evidence>
<organism evidence="13 14">
    <name type="scientific">Neodiprion lecontei</name>
    <name type="common">Redheaded pine sawfly</name>
    <dbReference type="NCBI Taxonomy" id="441921"/>
    <lineage>
        <taxon>Eukaryota</taxon>
        <taxon>Metazoa</taxon>
        <taxon>Ecdysozoa</taxon>
        <taxon>Arthropoda</taxon>
        <taxon>Hexapoda</taxon>
        <taxon>Insecta</taxon>
        <taxon>Pterygota</taxon>
        <taxon>Neoptera</taxon>
        <taxon>Endopterygota</taxon>
        <taxon>Hymenoptera</taxon>
        <taxon>Tenthredinoidea</taxon>
        <taxon>Diprionidae</taxon>
        <taxon>Diprioninae</taxon>
        <taxon>Neodiprion</taxon>
    </lineage>
</organism>
<dbReference type="InterPro" id="IPR001452">
    <property type="entry name" value="SH3_domain"/>
</dbReference>
<accession>A0A6J0B4N3</accession>
<keyword evidence="13" id="KW-1185">Reference proteome</keyword>
<dbReference type="RefSeq" id="XP_015510020.1">
    <property type="nucleotide sequence ID" value="XM_015654534.1"/>
</dbReference>
<dbReference type="Pfam" id="PF00621">
    <property type="entry name" value="RhoGEF"/>
    <property type="match status" value="1"/>
</dbReference>
<dbReference type="PANTHER" id="PTHR22834">
    <property type="entry name" value="NUCLEAR FUSION PROTEIN FUS2"/>
    <property type="match status" value="1"/>
</dbReference>
<feature type="domain" description="SH3" evidence="10">
    <location>
        <begin position="366"/>
        <end position="426"/>
    </location>
</feature>
<dbReference type="SUPFAM" id="SSF48065">
    <property type="entry name" value="DBL homology domain (DH-domain)"/>
    <property type="match status" value="1"/>
</dbReference>
<feature type="domain" description="DH" evidence="11">
    <location>
        <begin position="514"/>
        <end position="700"/>
    </location>
</feature>
<dbReference type="InParanoid" id="A0A6J0B4N3"/>
<comment type="subcellular location">
    <subcellularLocation>
        <location evidence="1">Cell junction</location>
    </subcellularLocation>
    <subcellularLocation>
        <location evidence="2">Golgi apparatus</location>
        <location evidence="2">Golgi stack</location>
    </subcellularLocation>
</comment>
<dbReference type="RefSeq" id="XP_046596585.1">
    <property type="nucleotide sequence ID" value="XM_046740629.1"/>
</dbReference>
<feature type="domain" description="SH3" evidence="10">
    <location>
        <begin position="66"/>
        <end position="125"/>
    </location>
</feature>
<evidence type="ECO:0000256" key="6">
    <source>
        <dbReference type="ARBA" id="ARBA00022949"/>
    </source>
</evidence>
<dbReference type="Gene3D" id="1.20.900.10">
    <property type="entry name" value="Dbl homology (DH) domain"/>
    <property type="match status" value="1"/>
</dbReference>
<dbReference type="GO" id="GO:0005085">
    <property type="term" value="F:guanyl-nucleotide exchange factor activity"/>
    <property type="evidence" value="ECO:0007669"/>
    <property type="project" value="UniProtKB-KW"/>
</dbReference>
<evidence type="ECO:0000313" key="14">
    <source>
        <dbReference type="RefSeq" id="XP_015510020.1"/>
    </source>
</evidence>
<evidence type="ECO:0000259" key="10">
    <source>
        <dbReference type="PROSITE" id="PS50002"/>
    </source>
</evidence>
<evidence type="ECO:0000256" key="2">
    <source>
        <dbReference type="ARBA" id="ARBA00004348"/>
    </source>
</evidence>
<evidence type="ECO:0000256" key="7">
    <source>
        <dbReference type="ARBA" id="ARBA00032587"/>
    </source>
</evidence>
<dbReference type="InterPro" id="IPR027267">
    <property type="entry name" value="AH/BAR_dom_sf"/>
</dbReference>